<feature type="compositionally biased region" description="Basic and acidic residues" evidence="1">
    <location>
        <begin position="88"/>
        <end position="97"/>
    </location>
</feature>
<gene>
    <name evidence="2" type="ORF">PVAP13_5NG177181</name>
</gene>
<evidence type="ECO:0000313" key="2">
    <source>
        <dbReference type="EMBL" id="KAG2587867.1"/>
    </source>
</evidence>
<feature type="compositionally biased region" description="Basic residues" evidence="1">
    <location>
        <begin position="1"/>
        <end position="12"/>
    </location>
</feature>
<name>A0A8T0RPF8_PANVG</name>
<dbReference type="EMBL" id="CM029046">
    <property type="protein sequence ID" value="KAG2587867.1"/>
    <property type="molecule type" value="Genomic_DNA"/>
</dbReference>
<evidence type="ECO:0000313" key="3">
    <source>
        <dbReference type="Proteomes" id="UP000823388"/>
    </source>
</evidence>
<dbReference type="AlphaFoldDB" id="A0A8T0RPF8"/>
<proteinExistence type="predicted"/>
<accession>A0A8T0RPF8</accession>
<comment type="caution">
    <text evidence="2">The sequence shown here is derived from an EMBL/GenBank/DDBJ whole genome shotgun (WGS) entry which is preliminary data.</text>
</comment>
<sequence>MAGRHVRARPPRHPADTQGAEALGFGQGERGRRARSRDTRLRPALVSASAERRPLAGTDVPSLRSRIRGERREGEGEGNPSRGVQAQGKEEREVGHGRHERHCRSSVAASIRACEVEIEGGRG</sequence>
<keyword evidence="3" id="KW-1185">Reference proteome</keyword>
<reference evidence="2" key="1">
    <citation type="submission" date="2020-05" db="EMBL/GenBank/DDBJ databases">
        <title>WGS assembly of Panicum virgatum.</title>
        <authorList>
            <person name="Lovell J.T."/>
            <person name="Jenkins J."/>
            <person name="Shu S."/>
            <person name="Juenger T.E."/>
            <person name="Schmutz J."/>
        </authorList>
    </citation>
    <scope>NUCLEOTIDE SEQUENCE</scope>
    <source>
        <strain evidence="2">AP13</strain>
    </source>
</reference>
<organism evidence="2 3">
    <name type="scientific">Panicum virgatum</name>
    <name type="common">Blackwell switchgrass</name>
    <dbReference type="NCBI Taxonomy" id="38727"/>
    <lineage>
        <taxon>Eukaryota</taxon>
        <taxon>Viridiplantae</taxon>
        <taxon>Streptophyta</taxon>
        <taxon>Embryophyta</taxon>
        <taxon>Tracheophyta</taxon>
        <taxon>Spermatophyta</taxon>
        <taxon>Magnoliopsida</taxon>
        <taxon>Liliopsida</taxon>
        <taxon>Poales</taxon>
        <taxon>Poaceae</taxon>
        <taxon>PACMAD clade</taxon>
        <taxon>Panicoideae</taxon>
        <taxon>Panicodae</taxon>
        <taxon>Paniceae</taxon>
        <taxon>Panicinae</taxon>
        <taxon>Panicum</taxon>
        <taxon>Panicum sect. Hiantes</taxon>
    </lineage>
</organism>
<feature type="region of interest" description="Disordered" evidence="1">
    <location>
        <begin position="1"/>
        <end position="104"/>
    </location>
</feature>
<protein>
    <submittedName>
        <fullName evidence="2">Uncharacterized protein</fullName>
    </submittedName>
</protein>
<dbReference type="Proteomes" id="UP000823388">
    <property type="component" value="Chromosome 5N"/>
</dbReference>
<evidence type="ECO:0000256" key="1">
    <source>
        <dbReference type="SAM" id="MobiDB-lite"/>
    </source>
</evidence>